<dbReference type="AlphaFoldDB" id="A0AAD9QNM5"/>
<accession>A0AAD9QNM5</accession>
<dbReference type="Gene3D" id="3.10.10.10">
    <property type="entry name" value="HIV Type 1 Reverse Transcriptase, subunit A, domain 1"/>
    <property type="match status" value="1"/>
</dbReference>
<dbReference type="EMBL" id="JARQWQ010000022">
    <property type="protein sequence ID" value="KAK2564567.1"/>
    <property type="molecule type" value="Genomic_DNA"/>
</dbReference>
<keyword evidence="2" id="KW-1185">Reference proteome</keyword>
<proteinExistence type="predicted"/>
<organism evidence="1 2">
    <name type="scientific">Acropora cervicornis</name>
    <name type="common">Staghorn coral</name>
    <dbReference type="NCBI Taxonomy" id="6130"/>
    <lineage>
        <taxon>Eukaryota</taxon>
        <taxon>Metazoa</taxon>
        <taxon>Cnidaria</taxon>
        <taxon>Anthozoa</taxon>
        <taxon>Hexacorallia</taxon>
        <taxon>Scleractinia</taxon>
        <taxon>Astrocoeniina</taxon>
        <taxon>Acroporidae</taxon>
        <taxon>Acropora</taxon>
    </lineage>
</organism>
<protein>
    <submittedName>
        <fullName evidence="1">Uncharacterized protein</fullName>
    </submittedName>
</protein>
<evidence type="ECO:0000313" key="2">
    <source>
        <dbReference type="Proteomes" id="UP001249851"/>
    </source>
</evidence>
<comment type="caution">
    <text evidence="1">The sequence shown here is derived from an EMBL/GenBank/DDBJ whole genome shotgun (WGS) entry which is preliminary data.</text>
</comment>
<dbReference type="Proteomes" id="UP001249851">
    <property type="component" value="Unassembled WGS sequence"/>
</dbReference>
<name>A0AAD9QNM5_ACRCE</name>
<reference evidence="1" key="2">
    <citation type="journal article" date="2023" name="Science">
        <title>Genomic signatures of disease resistance in endangered staghorn corals.</title>
        <authorList>
            <person name="Vollmer S.V."/>
            <person name="Selwyn J.D."/>
            <person name="Despard B.A."/>
            <person name="Roesel C.L."/>
        </authorList>
    </citation>
    <scope>NUCLEOTIDE SEQUENCE</scope>
    <source>
        <strain evidence="1">K2</strain>
    </source>
</reference>
<sequence>MLIQALGPPLHISLNPSVTPVQVHPRRCPVAREPKVAKVIRDMEKQDILKKFTDPTAWISNSVYREEPYGSLQALPFGELWGQKIPPDCNKRTLEEIRVATQGGRHGSVCPVSVCGLWLAAQQVPCSNSAPSLLATPG</sequence>
<gene>
    <name evidence="1" type="ORF">P5673_012019</name>
</gene>
<reference evidence="1" key="1">
    <citation type="journal article" date="2023" name="G3 (Bethesda)">
        <title>Whole genome assembly and annotation of the endangered Caribbean coral Acropora cervicornis.</title>
        <authorList>
            <person name="Selwyn J.D."/>
            <person name="Vollmer S.V."/>
        </authorList>
    </citation>
    <scope>NUCLEOTIDE SEQUENCE</scope>
    <source>
        <strain evidence="1">K2</strain>
    </source>
</reference>
<evidence type="ECO:0000313" key="1">
    <source>
        <dbReference type="EMBL" id="KAK2564567.1"/>
    </source>
</evidence>